<dbReference type="EMBL" id="AFOJ01000007">
    <property type="protein sequence ID" value="EGM50368.1"/>
    <property type="molecule type" value="Genomic_DNA"/>
</dbReference>
<dbReference type="InterPro" id="IPR050624">
    <property type="entry name" value="HTH-type_Tx_Regulator"/>
</dbReference>
<keyword evidence="1 2" id="KW-0238">DNA-binding</keyword>
<dbReference type="PRINTS" id="PR00455">
    <property type="entry name" value="HTHTETR"/>
</dbReference>
<evidence type="ECO:0000313" key="5">
    <source>
        <dbReference type="Proteomes" id="UP000002971"/>
    </source>
</evidence>
<dbReference type="Pfam" id="PF00440">
    <property type="entry name" value="TetR_N"/>
    <property type="match status" value="1"/>
</dbReference>
<name>F7R2V1_9LACO</name>
<dbReference type="Proteomes" id="UP000002971">
    <property type="component" value="Unassembled WGS sequence"/>
</dbReference>
<dbReference type="SUPFAM" id="SSF48498">
    <property type="entry name" value="Tetracyclin repressor-like, C-terminal domain"/>
    <property type="match status" value="1"/>
</dbReference>
<evidence type="ECO:0000256" key="1">
    <source>
        <dbReference type="ARBA" id="ARBA00023125"/>
    </source>
</evidence>
<dbReference type="SUPFAM" id="SSF46689">
    <property type="entry name" value="Homeodomain-like"/>
    <property type="match status" value="1"/>
</dbReference>
<dbReference type="Gene3D" id="1.10.10.60">
    <property type="entry name" value="Homeodomain-like"/>
    <property type="match status" value="1"/>
</dbReference>
<organism evidence="4 5">
    <name type="scientific">Ligilactobacillus ruminis SPM0211</name>
    <dbReference type="NCBI Taxonomy" id="1040964"/>
    <lineage>
        <taxon>Bacteria</taxon>
        <taxon>Bacillati</taxon>
        <taxon>Bacillota</taxon>
        <taxon>Bacilli</taxon>
        <taxon>Lactobacillales</taxon>
        <taxon>Lactobacillaceae</taxon>
        <taxon>Ligilactobacillus</taxon>
    </lineage>
</organism>
<evidence type="ECO:0000259" key="3">
    <source>
        <dbReference type="PROSITE" id="PS50977"/>
    </source>
</evidence>
<evidence type="ECO:0000313" key="4">
    <source>
        <dbReference type="EMBL" id="EGM50368.1"/>
    </source>
</evidence>
<dbReference type="Gene3D" id="1.10.357.10">
    <property type="entry name" value="Tetracycline Repressor, domain 2"/>
    <property type="match status" value="1"/>
</dbReference>
<gene>
    <name evidence="4" type="ORF">LRU_02050</name>
</gene>
<dbReference type="InterPro" id="IPR036271">
    <property type="entry name" value="Tet_transcr_reg_TetR-rel_C_sf"/>
</dbReference>
<dbReference type="InterPro" id="IPR009057">
    <property type="entry name" value="Homeodomain-like_sf"/>
</dbReference>
<reference evidence="4 5" key="1">
    <citation type="journal article" date="2011" name="J. Bacteriol.">
        <title>Genome Sequence of Lactobacillus ruminis SPM0211, Isolated from a Fecal Sample from a Healthy Korean.</title>
        <authorList>
            <person name="Lee S."/>
            <person name="Cho Y.J."/>
            <person name="Lee A.H."/>
            <person name="Chun J."/>
            <person name="Ha N.J."/>
            <person name="Ko G."/>
        </authorList>
    </citation>
    <scope>NUCLEOTIDE SEQUENCE [LARGE SCALE GENOMIC DNA]</scope>
    <source>
        <strain evidence="4 5">SPM0211</strain>
    </source>
</reference>
<dbReference type="PANTHER" id="PTHR43479">
    <property type="entry name" value="ACREF/ENVCD OPERON REPRESSOR-RELATED"/>
    <property type="match status" value="1"/>
</dbReference>
<protein>
    <submittedName>
        <fullName evidence="4">TetR family transcriptional regulator</fullName>
    </submittedName>
</protein>
<dbReference type="GO" id="GO:0003677">
    <property type="term" value="F:DNA binding"/>
    <property type="evidence" value="ECO:0007669"/>
    <property type="project" value="UniProtKB-UniRule"/>
</dbReference>
<accession>F7R2V1</accession>
<proteinExistence type="predicted"/>
<dbReference type="PROSITE" id="PS50977">
    <property type="entry name" value="HTH_TETR_2"/>
    <property type="match status" value="1"/>
</dbReference>
<feature type="domain" description="HTH tetR-type" evidence="3">
    <location>
        <begin position="41"/>
        <end position="100"/>
    </location>
</feature>
<evidence type="ECO:0000256" key="2">
    <source>
        <dbReference type="PROSITE-ProRule" id="PRU00335"/>
    </source>
</evidence>
<feature type="DNA-binding region" description="H-T-H motif" evidence="2">
    <location>
        <begin position="63"/>
        <end position="82"/>
    </location>
</feature>
<comment type="caution">
    <text evidence="4">The sequence shown here is derived from an EMBL/GenBank/DDBJ whole genome shotgun (WGS) entry which is preliminary data.</text>
</comment>
<dbReference type="InterPro" id="IPR001647">
    <property type="entry name" value="HTH_TetR"/>
</dbReference>
<dbReference type="AlphaFoldDB" id="F7R2V1"/>
<dbReference type="PANTHER" id="PTHR43479:SF11">
    <property type="entry name" value="ACREF_ENVCD OPERON REPRESSOR-RELATED"/>
    <property type="match status" value="1"/>
</dbReference>
<sequence>MKTYFSSKNVSDDCKINAKICINMLESIYNKVFGRIFMDERKNKDRIMQAATDLFQEKGPKFTMDELASALKMSKKTLYVYFTDKEDLFHHAVDHIFDSITDAKSKIIADETIELREKIIETLQVLPRQYKHVDFRQLYMLKDKYPRVYEHLSKRLESNWETTIELLEEGQRAHVLRDFSIPVFKTIYASTLEHFFESDVLKANHISYPDALREVVEIIMNGISE</sequence>